<sequence>MIVLTEVENLVLPMKMVRILAGIDAIASRRRISHHQTIPAAHNGTYAFWGDRRRFWVAAGPGDQDGETIHEMGSLTPQYR</sequence>
<dbReference type="EMBL" id="UOEI01000290">
    <property type="protein sequence ID" value="VAW00691.1"/>
    <property type="molecule type" value="Genomic_DNA"/>
</dbReference>
<name>A0A3B0S3W0_9ZZZZ</name>
<accession>A0A3B0S3W0</accession>
<proteinExistence type="predicted"/>
<reference evidence="1" key="1">
    <citation type="submission" date="2018-06" db="EMBL/GenBank/DDBJ databases">
        <authorList>
            <person name="Zhirakovskaya E."/>
        </authorList>
    </citation>
    <scope>NUCLEOTIDE SEQUENCE</scope>
</reference>
<organism evidence="1">
    <name type="scientific">hydrothermal vent metagenome</name>
    <dbReference type="NCBI Taxonomy" id="652676"/>
    <lineage>
        <taxon>unclassified sequences</taxon>
        <taxon>metagenomes</taxon>
        <taxon>ecological metagenomes</taxon>
    </lineage>
</organism>
<protein>
    <submittedName>
        <fullName evidence="1">Uncharacterized protein</fullName>
    </submittedName>
</protein>
<gene>
    <name evidence="1" type="ORF">MNBD_ACTINO01-2202</name>
</gene>
<dbReference type="AlphaFoldDB" id="A0A3B0S3W0"/>
<evidence type="ECO:0000313" key="1">
    <source>
        <dbReference type="EMBL" id="VAW00691.1"/>
    </source>
</evidence>